<sequence length="194" mass="21883">MVPHGLSLKKSRLALNEVLRCKAGSLVVFAPVCKSYSAVCQFTHGRNWINPYGNSGYTFVRVGTILGCRTCLLIMVCCWRGLRFLLEQPSGSMLPDLPRMQFLWSTIKAWRVPCYMGKFGGRTPKPHTLWGNDFRMLSALGAVGGTMTRQEQERCVGRTCRTYVDKNGVKRHVGKKKELSESQCLILQWTGTFL</sequence>
<dbReference type="Proteomes" id="UP001642464">
    <property type="component" value="Unassembled WGS sequence"/>
</dbReference>
<name>A0ABP0P8L8_9DINO</name>
<protein>
    <submittedName>
        <fullName evidence="1">Uncharacterized protein</fullName>
    </submittedName>
</protein>
<evidence type="ECO:0000313" key="1">
    <source>
        <dbReference type="EMBL" id="CAK9072036.1"/>
    </source>
</evidence>
<evidence type="ECO:0000313" key="2">
    <source>
        <dbReference type="Proteomes" id="UP001642464"/>
    </source>
</evidence>
<proteinExistence type="predicted"/>
<comment type="caution">
    <text evidence="1">The sequence shown here is derived from an EMBL/GenBank/DDBJ whole genome shotgun (WGS) entry which is preliminary data.</text>
</comment>
<gene>
    <name evidence="1" type="ORF">SCF082_LOCUS35514</name>
</gene>
<dbReference type="EMBL" id="CAXAMM010033903">
    <property type="protein sequence ID" value="CAK9072036.1"/>
    <property type="molecule type" value="Genomic_DNA"/>
</dbReference>
<accession>A0ABP0P8L8</accession>
<reference evidence="1 2" key="1">
    <citation type="submission" date="2024-02" db="EMBL/GenBank/DDBJ databases">
        <authorList>
            <person name="Chen Y."/>
            <person name="Shah S."/>
            <person name="Dougan E. K."/>
            <person name="Thang M."/>
            <person name="Chan C."/>
        </authorList>
    </citation>
    <scope>NUCLEOTIDE SEQUENCE [LARGE SCALE GENOMIC DNA]</scope>
</reference>
<organism evidence="1 2">
    <name type="scientific">Durusdinium trenchii</name>
    <dbReference type="NCBI Taxonomy" id="1381693"/>
    <lineage>
        <taxon>Eukaryota</taxon>
        <taxon>Sar</taxon>
        <taxon>Alveolata</taxon>
        <taxon>Dinophyceae</taxon>
        <taxon>Suessiales</taxon>
        <taxon>Symbiodiniaceae</taxon>
        <taxon>Durusdinium</taxon>
    </lineage>
</organism>
<keyword evidence="2" id="KW-1185">Reference proteome</keyword>